<evidence type="ECO:0000313" key="8">
    <source>
        <dbReference type="Proteomes" id="UP000011686"/>
    </source>
</evidence>
<dbReference type="Pfam" id="PF03562">
    <property type="entry name" value="MltA"/>
    <property type="match status" value="1"/>
</dbReference>
<dbReference type="STRING" id="1208918.CDEE_0262"/>
<dbReference type="EC" id="4.2.2.n1" evidence="2"/>
<dbReference type="Gene3D" id="2.40.240.50">
    <property type="entry name" value="Barwin-like endoglucanases"/>
    <property type="match status" value="1"/>
</dbReference>
<dbReference type="EMBL" id="CP003804">
    <property type="protein sequence ID" value="AGF47348.1"/>
    <property type="molecule type" value="Genomic_DNA"/>
</dbReference>
<feature type="domain" description="Lytic transglycosylase MltA" evidence="6">
    <location>
        <begin position="144"/>
        <end position="300"/>
    </location>
</feature>
<dbReference type="Gene3D" id="2.40.40.10">
    <property type="entry name" value="RlpA-like domain"/>
    <property type="match status" value="1"/>
</dbReference>
<dbReference type="GO" id="GO:0009254">
    <property type="term" value="P:peptidoglycan turnover"/>
    <property type="evidence" value="ECO:0007669"/>
    <property type="project" value="InterPro"/>
</dbReference>
<dbReference type="CDD" id="cd14668">
    <property type="entry name" value="mlta_B"/>
    <property type="match status" value="1"/>
</dbReference>
<evidence type="ECO:0000256" key="3">
    <source>
        <dbReference type="ARBA" id="ARBA00023239"/>
    </source>
</evidence>
<dbReference type="GO" id="GO:0071555">
    <property type="term" value="P:cell wall organization"/>
    <property type="evidence" value="ECO:0007669"/>
    <property type="project" value="UniProtKB-KW"/>
</dbReference>
<dbReference type="CDD" id="cd14485">
    <property type="entry name" value="mltA_like_LT_A"/>
    <property type="match status" value="1"/>
</dbReference>
<proteinExistence type="predicted"/>
<keyword evidence="4" id="KW-0961">Cell wall biogenesis/degradation</keyword>
<keyword evidence="3" id="KW-0456">Lyase</keyword>
<dbReference type="KEGG" id="kct:CDEE_0262"/>
<gene>
    <name evidence="7" type="ORF">CDEE_0262</name>
</gene>
<dbReference type="SUPFAM" id="SSF50685">
    <property type="entry name" value="Barwin-like endoglucanases"/>
    <property type="match status" value="1"/>
</dbReference>
<sequence>MIYNKNYRIFIIVIFFVIFGRNVFAKDELILSGEKYNESLASFTPVSWNQLPSWVDDDFLTVWNVFLKNCSCIIKNRDCKGIHRVASAEVWAPVCKAAFEFENSSENKDNKSIRKFFEKYLDPCAFTFNNKMVDCKMTGYCEPSFKGSRHRTGNYQWPIFGVPDDLITIDLGLFNSDLKGMVIRGKLSGDKIIPYDSREQLGNRIEELQVIVWLDNPFDSVFIGIQGSGRILLQDGPDNGKYIKVGYASSNGYPFVSIGNWLSKNEGINPSYKNIKKWMAENPMKTKDVINKNPRVVFFHESNESNICVGPIGSYGIELTPRRSIAVDSKFIPLGTPIFFSTKHSSNSNNFLYGTVFAQDTGSLIKGIDRADFFWGSGYKATENANTTDYAYRMWILWPKKKWSSFFN</sequence>
<evidence type="ECO:0000259" key="6">
    <source>
        <dbReference type="SMART" id="SM00925"/>
    </source>
</evidence>
<protein>
    <recommendedName>
        <fullName evidence="2">peptidoglycan lytic exotransglycosylase</fullName>
        <ecNumber evidence="2">4.2.2.n1</ecNumber>
    </recommendedName>
    <alternativeName>
        <fullName evidence="5">Murein hydrolase A</fullName>
    </alternativeName>
</protein>
<evidence type="ECO:0000256" key="4">
    <source>
        <dbReference type="ARBA" id="ARBA00023316"/>
    </source>
</evidence>
<dbReference type="Proteomes" id="UP000011686">
    <property type="component" value="Chromosome"/>
</dbReference>
<dbReference type="InterPro" id="IPR005300">
    <property type="entry name" value="MltA_B"/>
</dbReference>
<accession>M1L3N6</accession>
<evidence type="ECO:0000313" key="7">
    <source>
        <dbReference type="EMBL" id="AGF47348.1"/>
    </source>
</evidence>
<dbReference type="GO" id="GO:0008933">
    <property type="term" value="F:peptidoglycan lytic transglycosylase activity"/>
    <property type="evidence" value="ECO:0007669"/>
    <property type="project" value="TreeGrafter"/>
</dbReference>
<keyword evidence="7" id="KW-0326">Glycosidase</keyword>
<dbReference type="Pfam" id="PF06725">
    <property type="entry name" value="3D"/>
    <property type="match status" value="1"/>
</dbReference>
<dbReference type="PANTHER" id="PTHR30124:SF0">
    <property type="entry name" value="MEMBRANE-BOUND LYTIC MUREIN TRANSGLYCOSYLASE A"/>
    <property type="match status" value="1"/>
</dbReference>
<dbReference type="eggNOG" id="COG2821">
    <property type="taxonomic scope" value="Bacteria"/>
</dbReference>
<dbReference type="GO" id="GO:0019867">
    <property type="term" value="C:outer membrane"/>
    <property type="evidence" value="ECO:0007669"/>
    <property type="project" value="InterPro"/>
</dbReference>
<dbReference type="HOGENOM" id="CLU_037751_0_0_4"/>
<dbReference type="InterPro" id="IPR026044">
    <property type="entry name" value="MltA"/>
</dbReference>
<dbReference type="AlphaFoldDB" id="M1L3N6"/>
<dbReference type="SMART" id="SM00925">
    <property type="entry name" value="MltA"/>
    <property type="match status" value="1"/>
</dbReference>
<reference evidence="7 8" key="1">
    <citation type="journal article" date="2013" name="Genome Biol. Evol.">
        <title>Genome evolution and phylogenomic analysis of candidatus kinetoplastibacterium, the betaproteobacterial endosymbionts of strigomonas and angomonas.</title>
        <authorList>
            <person name="Alves J.M."/>
            <person name="Serrano M.G."/>
            <person name="Maia da Silva F."/>
            <person name="Voegtly L.J."/>
            <person name="Matveyev A.V."/>
            <person name="Teixeira M.M."/>
            <person name="Camargo E.P."/>
            <person name="Buck G.A."/>
        </authorList>
    </citation>
    <scope>NUCLEOTIDE SEQUENCE [LARGE SCALE GENOMIC DNA]</scope>
    <source>
        <strain evidence="7 8">TCC036E</strain>
    </source>
</reference>
<name>M1L3N6_9PROT</name>
<dbReference type="GO" id="GO:0009253">
    <property type="term" value="P:peptidoglycan catabolic process"/>
    <property type="evidence" value="ECO:0007669"/>
    <property type="project" value="TreeGrafter"/>
</dbReference>
<organism evidence="7 8">
    <name type="scientific">Candidatus Kinetoplastidibacterium crithidiae TCC036E</name>
    <dbReference type="NCBI Taxonomy" id="1208918"/>
    <lineage>
        <taxon>Bacteria</taxon>
        <taxon>Pseudomonadati</taxon>
        <taxon>Pseudomonadota</taxon>
        <taxon>Betaproteobacteria</taxon>
        <taxon>Candidatus Kinetoplastidibacterium</taxon>
    </lineage>
</organism>
<dbReference type="PANTHER" id="PTHR30124">
    <property type="entry name" value="MEMBRANE-BOUND LYTIC MUREIN TRANSGLYCOSYLASE A"/>
    <property type="match status" value="1"/>
</dbReference>
<dbReference type="PATRIC" id="fig|1208918.3.peg.45"/>
<dbReference type="InterPro" id="IPR010611">
    <property type="entry name" value="3D_dom"/>
</dbReference>
<keyword evidence="8" id="KW-1185">Reference proteome</keyword>
<dbReference type="RefSeq" id="WP_015238889.1">
    <property type="nucleotide sequence ID" value="NC_020283.1"/>
</dbReference>
<evidence type="ECO:0000256" key="1">
    <source>
        <dbReference type="ARBA" id="ARBA00001420"/>
    </source>
</evidence>
<evidence type="ECO:0000256" key="2">
    <source>
        <dbReference type="ARBA" id="ARBA00012587"/>
    </source>
</evidence>
<keyword evidence="7" id="KW-0378">Hydrolase</keyword>
<dbReference type="GO" id="GO:0004553">
    <property type="term" value="F:hydrolase activity, hydrolyzing O-glycosyl compounds"/>
    <property type="evidence" value="ECO:0007669"/>
    <property type="project" value="InterPro"/>
</dbReference>
<dbReference type="PIRSF" id="PIRSF019422">
    <property type="entry name" value="MltA"/>
    <property type="match status" value="1"/>
</dbReference>
<comment type="catalytic activity">
    <reaction evidence="1">
        <text>Exolytic cleavage of the (1-&gt;4)-beta-glycosidic linkage between N-acetylmuramic acid (MurNAc) and N-acetylglucosamine (GlcNAc) residues in peptidoglycan, from either the reducing or the non-reducing ends of the peptidoglycan chains, with concomitant formation of a 1,6-anhydrobond in the MurNAc residue.</text>
        <dbReference type="EC" id="4.2.2.n1"/>
    </reaction>
</comment>
<dbReference type="InterPro" id="IPR036908">
    <property type="entry name" value="RlpA-like_sf"/>
</dbReference>
<evidence type="ECO:0000256" key="5">
    <source>
        <dbReference type="ARBA" id="ARBA00030918"/>
    </source>
</evidence>